<comment type="caution">
    <text evidence="1">The sequence shown here is derived from an EMBL/GenBank/DDBJ whole genome shotgun (WGS) entry which is preliminary data.</text>
</comment>
<gene>
    <name evidence="1" type="ORF">BDR25DRAFT_357321</name>
</gene>
<proteinExistence type="predicted"/>
<accession>A0ACB6QQ44</accession>
<dbReference type="EMBL" id="MU003514">
    <property type="protein sequence ID" value="KAF2468977.1"/>
    <property type="molecule type" value="Genomic_DNA"/>
</dbReference>
<keyword evidence="2" id="KW-1185">Reference proteome</keyword>
<protein>
    <submittedName>
        <fullName evidence="1">Uncharacterized protein</fullName>
    </submittedName>
</protein>
<dbReference type="Proteomes" id="UP000799755">
    <property type="component" value="Unassembled WGS sequence"/>
</dbReference>
<name>A0ACB6QQ44_9PLEO</name>
<evidence type="ECO:0000313" key="1">
    <source>
        <dbReference type="EMBL" id="KAF2468977.1"/>
    </source>
</evidence>
<evidence type="ECO:0000313" key="2">
    <source>
        <dbReference type="Proteomes" id="UP000799755"/>
    </source>
</evidence>
<sequence length="548" mass="60197">MSVGGGVLRVERCPYDTIIFANTNGIWAQLSFKATRAKVNGEGRLRRKFTTQDAGGWYRERHKKCRDDYAVIDTAVCLSCSTGKTSEEDGTKESCTNSTKVAAKAGLKKGGGGGHQHQTKLTPSEGSSEHERALGYPKQASSNIHASDIRSSHLLPQAALAQPCPSQSPFLSETLKAVVFRLGQCDIPVTSCCSHASSERARLTPAVNVMSSDDGLVPNKQEYARRSESRMKLISLFTPKQYAKPINSLYQPPFCLEVTAPHAKIPSNALQCESPHAGSIHSKPCIAPLSQQRVAARQRQMGVLQNPQIRTSLAIATWQSVRAAGVTTLRAALNEGKGPSVVSGRPFSLRTCSKLALGISFWRDQSNGKFKDASLRSPHEPRATCRIAYVRHHESFLITKSHPPSRTEREVGPSALFQLPALNSLPALSCQRQCMQYSELVELFSRPQHLLHLNNNFFLAMSLLKVQNVNRRIDEITLLSTSPLYGTSRDISTSLYATSLLISQLRRKYQYPNPSHDQRMGTVQGKSYTEGPPTNMSSQTKLPQRGAA</sequence>
<organism evidence="1 2">
    <name type="scientific">Lindgomyces ingoldianus</name>
    <dbReference type="NCBI Taxonomy" id="673940"/>
    <lineage>
        <taxon>Eukaryota</taxon>
        <taxon>Fungi</taxon>
        <taxon>Dikarya</taxon>
        <taxon>Ascomycota</taxon>
        <taxon>Pezizomycotina</taxon>
        <taxon>Dothideomycetes</taxon>
        <taxon>Pleosporomycetidae</taxon>
        <taxon>Pleosporales</taxon>
        <taxon>Lindgomycetaceae</taxon>
        <taxon>Lindgomyces</taxon>
    </lineage>
</organism>
<reference evidence="1" key="1">
    <citation type="journal article" date="2020" name="Stud. Mycol.">
        <title>101 Dothideomycetes genomes: a test case for predicting lifestyles and emergence of pathogens.</title>
        <authorList>
            <person name="Haridas S."/>
            <person name="Albert R."/>
            <person name="Binder M."/>
            <person name="Bloem J."/>
            <person name="Labutti K."/>
            <person name="Salamov A."/>
            <person name="Andreopoulos B."/>
            <person name="Baker S."/>
            <person name="Barry K."/>
            <person name="Bills G."/>
            <person name="Bluhm B."/>
            <person name="Cannon C."/>
            <person name="Castanera R."/>
            <person name="Culley D."/>
            <person name="Daum C."/>
            <person name="Ezra D."/>
            <person name="Gonzalez J."/>
            <person name="Henrissat B."/>
            <person name="Kuo A."/>
            <person name="Liang C."/>
            <person name="Lipzen A."/>
            <person name="Lutzoni F."/>
            <person name="Magnuson J."/>
            <person name="Mondo S."/>
            <person name="Nolan M."/>
            <person name="Ohm R."/>
            <person name="Pangilinan J."/>
            <person name="Park H.-J."/>
            <person name="Ramirez L."/>
            <person name="Alfaro M."/>
            <person name="Sun H."/>
            <person name="Tritt A."/>
            <person name="Yoshinaga Y."/>
            <person name="Zwiers L.-H."/>
            <person name="Turgeon B."/>
            <person name="Goodwin S."/>
            <person name="Spatafora J."/>
            <person name="Crous P."/>
            <person name="Grigoriev I."/>
        </authorList>
    </citation>
    <scope>NUCLEOTIDE SEQUENCE</scope>
    <source>
        <strain evidence="1">ATCC 200398</strain>
    </source>
</reference>